<reference evidence="1 2" key="1">
    <citation type="submission" date="2018-06" db="EMBL/GenBank/DDBJ databases">
        <authorList>
            <consortium name="Pathogen Informatics"/>
            <person name="Doyle S."/>
        </authorList>
    </citation>
    <scope>NUCLEOTIDE SEQUENCE [LARGE SCALE GENOMIC DNA]</scope>
    <source>
        <strain evidence="1 2">NCTC10082</strain>
    </source>
</reference>
<name>A0A2S8JN18_ECOLX</name>
<evidence type="ECO:0000313" key="2">
    <source>
        <dbReference type="Proteomes" id="UP000255164"/>
    </source>
</evidence>
<dbReference type="EMBL" id="UFZA01000001">
    <property type="protein sequence ID" value="STE02123.1"/>
    <property type="molecule type" value="Genomic_DNA"/>
</dbReference>
<dbReference type="AlphaFoldDB" id="A0A2S8JN18"/>
<sequence>MEFKDLPLSIQEIAAQTLRQHLNELALESVTKKDTDNMARNVRDAFTGLYSVSVTNNQDTEEAAKRITSAMGFHVEEKYSKKEFWKMAKRIAERGEMLSASGDSFYNEKTDNSCLRELLSLLDKFGIIMTGTALADFTYSAICHNGEPCPPELIITPGNHPRVKIRAIQEHWFNPVPQDEDAVKPL</sequence>
<dbReference type="Proteomes" id="UP000255164">
    <property type="component" value="Unassembled WGS sequence"/>
</dbReference>
<evidence type="ECO:0000313" key="1">
    <source>
        <dbReference type="EMBL" id="STE02123.1"/>
    </source>
</evidence>
<gene>
    <name evidence="1" type="ORF">NCTC10082_00407</name>
</gene>
<organism evidence="1 2">
    <name type="scientific">Escherichia coli</name>
    <dbReference type="NCBI Taxonomy" id="562"/>
    <lineage>
        <taxon>Bacteria</taxon>
        <taxon>Pseudomonadati</taxon>
        <taxon>Pseudomonadota</taxon>
        <taxon>Gammaproteobacteria</taxon>
        <taxon>Enterobacterales</taxon>
        <taxon>Enterobacteriaceae</taxon>
        <taxon>Escherichia</taxon>
    </lineage>
</organism>
<dbReference type="RefSeq" id="WP_046788780.1">
    <property type="nucleotide sequence ID" value="NZ_CALSUV010000011.1"/>
</dbReference>
<proteinExistence type="predicted"/>
<protein>
    <submittedName>
        <fullName evidence="1">Uncharacterized protein</fullName>
    </submittedName>
</protein>
<accession>A0A2S8JN18</accession>